<evidence type="ECO:0000313" key="1">
    <source>
        <dbReference type="EMBL" id="RZV08049.1"/>
    </source>
</evidence>
<dbReference type="RefSeq" id="WP_130501067.1">
    <property type="nucleotide sequence ID" value="NZ_SHMP01000006.1"/>
</dbReference>
<dbReference type="InterPro" id="IPR017587">
    <property type="entry name" value="YqeC"/>
</dbReference>
<organism evidence="1 2">
    <name type="scientific">Natrinema hispanicum</name>
    <dbReference type="NCBI Taxonomy" id="392421"/>
    <lineage>
        <taxon>Archaea</taxon>
        <taxon>Methanobacteriati</taxon>
        <taxon>Methanobacteriota</taxon>
        <taxon>Stenosarchaea group</taxon>
        <taxon>Halobacteria</taxon>
        <taxon>Halobacteriales</taxon>
        <taxon>Natrialbaceae</taxon>
        <taxon>Natrinema</taxon>
    </lineage>
</organism>
<evidence type="ECO:0000313" key="2">
    <source>
        <dbReference type="Proteomes" id="UP000291097"/>
    </source>
</evidence>
<comment type="caution">
    <text evidence="1">The sequence shown here is derived from an EMBL/GenBank/DDBJ whole genome shotgun (WGS) entry which is preliminary data.</text>
</comment>
<reference evidence="1 2" key="1">
    <citation type="submission" date="2019-02" db="EMBL/GenBank/DDBJ databases">
        <title>Genomic Encyclopedia of Archaeal and Bacterial Type Strains, Phase II (KMG-II): from individual species to whole genera.</title>
        <authorList>
            <person name="Goeker M."/>
        </authorList>
    </citation>
    <scope>NUCLEOTIDE SEQUENCE [LARGE SCALE GENOMIC DNA]</scope>
    <source>
        <strain evidence="1 2">DSM 18328</strain>
    </source>
</reference>
<dbReference type="Proteomes" id="UP000291097">
    <property type="component" value="Unassembled WGS sequence"/>
</dbReference>
<dbReference type="OrthoDB" id="291404at2157"/>
<dbReference type="AlphaFoldDB" id="A0A482Y2R6"/>
<accession>A0A482Y2R6</accession>
<name>A0A482Y2R6_9EURY</name>
<dbReference type="EMBL" id="SHMP01000006">
    <property type="protein sequence ID" value="RZV08049.1"/>
    <property type="molecule type" value="Genomic_DNA"/>
</dbReference>
<protein>
    <submittedName>
        <fullName evidence="1">Putative selenium-dependent hydroxylase accessory protein YqeC</fullName>
    </submittedName>
</protein>
<proteinExistence type="predicted"/>
<dbReference type="Pfam" id="PF19842">
    <property type="entry name" value="YqeC"/>
    <property type="match status" value="1"/>
</dbReference>
<sequence length="248" mass="26670">MDICEALRAESGVVAVVGAGGKKTTLYTLAARASESDRRAVVTATVRIPIFDRHVEDVIVTDEPVAALERAEAWPVGVVSERENEDRYVGYDPEMIDDLAAVDVADVVLVKADGARTREFKAPGEHEPQLPQCTTTVVPIASVQVVGKPLAAEHVHRPERVAAITGRELGETIRPVDVADVLASERGGLKGVPDGATVVPLLNKVDDATHRRDAEEIATTLFERAPAVSRVVLARLIDDDPVIQVLER</sequence>
<gene>
    <name evidence="1" type="ORF">BDK88_3006</name>
</gene>
<dbReference type="NCBIfam" id="TIGR03172">
    <property type="entry name" value="selenium cofactor biosynthesis protein YqeC"/>
    <property type="match status" value="1"/>
</dbReference>